<evidence type="ECO:0000313" key="1">
    <source>
        <dbReference type="EMBL" id="MFC7392442.1"/>
    </source>
</evidence>
<organism evidence="1 2">
    <name type="scientific">Scopulibacillus cellulosilyticus</name>
    <dbReference type="NCBI Taxonomy" id="2665665"/>
    <lineage>
        <taxon>Bacteria</taxon>
        <taxon>Bacillati</taxon>
        <taxon>Bacillota</taxon>
        <taxon>Bacilli</taxon>
        <taxon>Bacillales</taxon>
        <taxon>Sporolactobacillaceae</taxon>
        <taxon>Scopulibacillus</taxon>
    </lineage>
</organism>
<evidence type="ECO:0000313" key="2">
    <source>
        <dbReference type="Proteomes" id="UP001596505"/>
    </source>
</evidence>
<reference evidence="2" key="1">
    <citation type="journal article" date="2019" name="Int. J. Syst. Evol. Microbiol.">
        <title>The Global Catalogue of Microorganisms (GCM) 10K type strain sequencing project: providing services to taxonomists for standard genome sequencing and annotation.</title>
        <authorList>
            <consortium name="The Broad Institute Genomics Platform"/>
            <consortium name="The Broad Institute Genome Sequencing Center for Infectious Disease"/>
            <person name="Wu L."/>
            <person name="Ma J."/>
        </authorList>
    </citation>
    <scope>NUCLEOTIDE SEQUENCE [LARGE SCALE GENOMIC DNA]</scope>
    <source>
        <strain evidence="2">CGMCC 1.16305</strain>
    </source>
</reference>
<dbReference type="RefSeq" id="WP_380964558.1">
    <property type="nucleotide sequence ID" value="NZ_JBHTCO010000004.1"/>
</dbReference>
<keyword evidence="2" id="KW-1185">Reference proteome</keyword>
<proteinExistence type="predicted"/>
<protein>
    <submittedName>
        <fullName evidence="1">YceD family protein</fullName>
    </submittedName>
</protein>
<dbReference type="Pfam" id="PF02620">
    <property type="entry name" value="YceD"/>
    <property type="match status" value="1"/>
</dbReference>
<dbReference type="Proteomes" id="UP001596505">
    <property type="component" value="Unassembled WGS sequence"/>
</dbReference>
<name>A0ABW2PSV6_9BACL</name>
<gene>
    <name evidence="1" type="ORF">ACFQRG_05545</name>
</gene>
<dbReference type="EMBL" id="JBHTCO010000004">
    <property type="protein sequence ID" value="MFC7392442.1"/>
    <property type="molecule type" value="Genomic_DNA"/>
</dbReference>
<dbReference type="InterPro" id="IPR003772">
    <property type="entry name" value="YceD"/>
</dbReference>
<comment type="caution">
    <text evidence="1">The sequence shown here is derived from an EMBL/GenBank/DDBJ whole genome shotgun (WGS) entry which is preliminary data.</text>
</comment>
<accession>A0ABW2PSV6</accession>
<sequence>MALKWTVPELLQFKGEGLTLNETVDLTDISSADPEVRNISPVHVDGIVEFAKGSITFHLTVKGEMILPDSVTLEDVNYPFHIHTSETFLLNHSVEIEEADHEVVHDVEENMIDLIPFIKEAILVEKPIRIVSDRNNNPHYSGEGWDFVTEEERKNRIDPRLEKLKKFFDE</sequence>